<keyword evidence="14 24" id="KW-0999">Mitochondrion inner membrane</keyword>
<dbReference type="GO" id="GO:0015990">
    <property type="term" value="P:electron transport coupled proton transport"/>
    <property type="evidence" value="ECO:0007669"/>
    <property type="project" value="TreeGrafter"/>
</dbReference>
<comment type="pathway">
    <text evidence="4 24">Energy metabolism; oxidative phosphorylation.</text>
</comment>
<organism evidence="27">
    <name type="scientific">Sphagniana ussuriana</name>
    <dbReference type="NCBI Taxonomy" id="420885"/>
    <lineage>
        <taxon>Eukaryota</taxon>
        <taxon>Metazoa</taxon>
        <taxon>Ecdysozoa</taxon>
        <taxon>Arthropoda</taxon>
        <taxon>Hexapoda</taxon>
        <taxon>Insecta</taxon>
        <taxon>Pterygota</taxon>
        <taxon>Neoptera</taxon>
        <taxon>Polyneoptera</taxon>
        <taxon>Orthoptera</taxon>
        <taxon>Ensifera</taxon>
        <taxon>Tettigoniidea</taxon>
        <taxon>Tettigonioidea</taxon>
        <taxon>Tettigoniidae</taxon>
        <taxon>Tettigoniinae</taxon>
        <taxon>Sphagniana</taxon>
    </lineage>
</organism>
<dbReference type="PRINTS" id="PR01165">
    <property type="entry name" value="CYCOXIDASEI"/>
</dbReference>
<keyword evidence="20 24" id="KW-0186">Copper</keyword>
<evidence type="ECO:0000256" key="11">
    <source>
        <dbReference type="ARBA" id="ARBA00022660"/>
    </source>
</evidence>
<evidence type="ECO:0000256" key="12">
    <source>
        <dbReference type="ARBA" id="ARBA00022692"/>
    </source>
</evidence>
<evidence type="ECO:0000256" key="18">
    <source>
        <dbReference type="ARBA" id="ARBA00022989"/>
    </source>
</evidence>
<dbReference type="GO" id="GO:0020037">
    <property type="term" value="F:heme binding"/>
    <property type="evidence" value="ECO:0007669"/>
    <property type="project" value="InterPro"/>
</dbReference>
<dbReference type="Gene3D" id="1.20.210.10">
    <property type="entry name" value="Cytochrome c oxidase-like, subunit I domain"/>
    <property type="match status" value="1"/>
</dbReference>
<dbReference type="GO" id="GO:0005743">
    <property type="term" value="C:mitochondrial inner membrane"/>
    <property type="evidence" value="ECO:0007669"/>
    <property type="project" value="UniProtKB-SubCell"/>
</dbReference>
<accession>A0A1W6QZ80</accession>
<dbReference type="InterPro" id="IPR000883">
    <property type="entry name" value="Cyt_C_Oxase_1"/>
</dbReference>
<evidence type="ECO:0000256" key="20">
    <source>
        <dbReference type="ARBA" id="ARBA00023008"/>
    </source>
</evidence>
<comment type="function">
    <text evidence="24">Component of the cytochrome c oxidase, the last enzyme in the mitochondrial electron transport chain which drives oxidative phosphorylation. The respiratory chain contains 3 multisubunit complexes succinate dehydrogenase (complex II, CII), ubiquinol-cytochrome c oxidoreductase (cytochrome b-c1 complex, complex III, CIII) and cytochrome c oxidase (complex IV, CIV), that cooperate to transfer electrons derived from NADH and succinate to molecular oxygen, creating an electrochemical gradient over the inner membrane that drives transmembrane transport and the ATP synthase. Cytochrome c oxidase is the component of the respiratory chain that catalyzes the reduction of oxygen to water. Electrons originating from reduced cytochrome c in the intermembrane space (IMS) are transferred via the dinuclear copper A center (CU(A)) of subunit 2 and heme A of subunit 1 to the active site in subunit 1, a binuclear center (BNC) formed by heme A3 and copper B (CU(B)). The BNC reduces molecular oxygen to 2 water molecules using 4 electrons from cytochrome c in the IMS and 4 protons from the mitochondrial matrix.</text>
</comment>
<keyword evidence="10 24" id="KW-0349">Heme</keyword>
<dbReference type="GO" id="GO:0045277">
    <property type="term" value="C:respiratory chain complex IV"/>
    <property type="evidence" value="ECO:0007669"/>
    <property type="project" value="InterPro"/>
</dbReference>
<dbReference type="PANTHER" id="PTHR10422">
    <property type="entry name" value="CYTOCHROME C OXIDASE SUBUNIT 1"/>
    <property type="match status" value="1"/>
</dbReference>
<evidence type="ECO:0000256" key="14">
    <source>
        <dbReference type="ARBA" id="ARBA00022792"/>
    </source>
</evidence>
<feature type="transmembrane region" description="Helical" evidence="25">
    <location>
        <begin position="138"/>
        <end position="162"/>
    </location>
</feature>
<keyword evidence="17 24" id="KW-0249">Electron transport</keyword>
<name>A0A1W6QZ80_9ORTH</name>
<dbReference type="AlphaFoldDB" id="A0A1W6QZ80"/>
<comment type="subunit">
    <text evidence="6">Component of the cytochrome c oxidase (complex IV, CIV), a multisubunit enzyme composed of a catalytic core of 3 subunits and several supernumerary subunits. The complex exists as a monomer or a dimer and forms supercomplexes (SCs) in the inner mitochondrial membrane with ubiquinol-cytochrome c oxidoreductase (cytochrome b-c1 complex, complex III, CIII).</text>
</comment>
<feature type="transmembrane region" description="Helical" evidence="25">
    <location>
        <begin position="450"/>
        <end position="473"/>
    </location>
</feature>
<keyword evidence="9 24" id="KW-0813">Transport</keyword>
<evidence type="ECO:0000313" key="27">
    <source>
        <dbReference type="EMBL" id="ARO46887.1"/>
    </source>
</evidence>
<dbReference type="PROSITE" id="PS50855">
    <property type="entry name" value="COX1"/>
    <property type="match status" value="1"/>
</dbReference>
<dbReference type="InterPro" id="IPR023616">
    <property type="entry name" value="Cyt_c_oxase-like_su1_dom"/>
</dbReference>
<dbReference type="GO" id="GO:0046872">
    <property type="term" value="F:metal ion binding"/>
    <property type="evidence" value="ECO:0007669"/>
    <property type="project" value="UniProtKB-KW"/>
</dbReference>
<feature type="transmembrane region" description="Helical" evidence="25">
    <location>
        <begin position="303"/>
        <end position="325"/>
    </location>
</feature>
<evidence type="ECO:0000256" key="2">
    <source>
        <dbReference type="ARBA" id="ARBA00001971"/>
    </source>
</evidence>
<feature type="transmembrane region" description="Helical" evidence="25">
    <location>
        <begin position="337"/>
        <end position="359"/>
    </location>
</feature>
<evidence type="ECO:0000256" key="10">
    <source>
        <dbReference type="ARBA" id="ARBA00022617"/>
    </source>
</evidence>
<keyword evidence="13 24" id="KW-0479">Metal-binding</keyword>
<keyword evidence="15" id="KW-0460">Magnesium</keyword>
<evidence type="ECO:0000256" key="6">
    <source>
        <dbReference type="ARBA" id="ARBA00011164"/>
    </source>
</evidence>
<keyword evidence="19 24" id="KW-0408">Iron</keyword>
<evidence type="ECO:0000256" key="4">
    <source>
        <dbReference type="ARBA" id="ARBA00004673"/>
    </source>
</evidence>
<dbReference type="InterPro" id="IPR036927">
    <property type="entry name" value="Cyt_c_oxase-like_su1_sf"/>
</dbReference>
<dbReference type="InterPro" id="IPR033944">
    <property type="entry name" value="Cyt_c_oxase_su1_dom"/>
</dbReference>
<proteinExistence type="inferred from homology"/>
<evidence type="ECO:0000256" key="8">
    <source>
        <dbReference type="ARBA" id="ARBA00015947"/>
    </source>
</evidence>
<evidence type="ECO:0000256" key="17">
    <source>
        <dbReference type="ARBA" id="ARBA00022982"/>
    </source>
</evidence>
<comment type="cofactor">
    <cofactor evidence="1">
        <name>Cu cation</name>
        <dbReference type="ChEBI" id="CHEBI:23378"/>
    </cofactor>
</comment>
<reference evidence="27" key="1">
    <citation type="journal article" date="2019" name="Mitochondrial DNA A DNA Mapp Seq Anal">
        <title>Phylogeny and acoustic signal evolution of a pure tone song katydid Pseudophyllus titan (Orthoptera: Tettigoniidae) based on the complete mitogenome.</title>
        <authorList>
            <person name="Li J."/>
            <person name="Chen Q."/>
            <person name="Wen M."/>
            <person name="Wang J."/>
            <person name="Wang Y."/>
            <person name="Ren B."/>
        </authorList>
    </citation>
    <scope>NUCLEOTIDE SEQUENCE</scope>
</reference>
<sequence length="513" mass="56486">MLPQQWLFSTNHKDIGTLYFIFGAWAGMVGTSLSLLIRAELGQPGYLIGDDQTYNVIVTAHAFVMIFFMVMPIMIGGFGNWLVPLMLGAPDMAFPRMNNMSFWLLPPSLTLLLSSSLVENGAGTGWTVYPPLSSGIAHAGASVDLAIFSLHLAGVSSILGAVNFITTTINMRAPGMSLDQTPLFVWAVAITALLLLLSLPVLAGAITMLLTDRNLNTSFFDPAGGGDPILYQHLFWFFGHPEVYILILPGFGMVSHIISQESGKKEAFGTLGMIYAMMAIGLLGFVVWAHHMFTVGMDVDTRAYFTSATMIIAVPTGIKIFSWLATLHGTQLTYSPALLWVLGFVFLFTIGGLTGVVLANSSIDIILHDTYYVVAHFHYVLSMGAVFAIMAGFIQWYPLFTGLSLNPKWLKVQFTTMFIGVNLTFFPQHFLGLAGMPRRYSDYPDSYTSWNVVSSVGSTISFIGIIFLIFIIWESMISNRTVLFPMHMVSSLEWYQSLPPAEHSYSELPMLTN</sequence>
<evidence type="ECO:0000256" key="19">
    <source>
        <dbReference type="ARBA" id="ARBA00023004"/>
    </source>
</evidence>
<evidence type="ECO:0000256" key="9">
    <source>
        <dbReference type="ARBA" id="ARBA00022448"/>
    </source>
</evidence>
<evidence type="ECO:0000256" key="22">
    <source>
        <dbReference type="ARBA" id="ARBA00023136"/>
    </source>
</evidence>
<dbReference type="CDD" id="cd01663">
    <property type="entry name" value="Cyt_c_Oxidase_I"/>
    <property type="match status" value="1"/>
</dbReference>
<dbReference type="GO" id="GO:0004129">
    <property type="term" value="F:cytochrome-c oxidase activity"/>
    <property type="evidence" value="ECO:0007669"/>
    <property type="project" value="UniProtKB-EC"/>
</dbReference>
<comment type="subcellular location">
    <subcellularLocation>
        <location evidence="3 24">Mitochondrion inner membrane</location>
        <topology evidence="3 24">Multi-pass membrane protein</topology>
    </subcellularLocation>
</comment>
<dbReference type="EMBL" id="KY783907">
    <property type="protein sequence ID" value="ARO46887.1"/>
    <property type="molecule type" value="Genomic_DNA"/>
</dbReference>
<dbReference type="InterPro" id="IPR023615">
    <property type="entry name" value="Cyt_c_Oxase_su1_BS"/>
</dbReference>
<feature type="transmembrane region" description="Helical" evidence="25">
    <location>
        <begin position="183"/>
        <end position="210"/>
    </location>
</feature>
<feature type="transmembrane region" description="Helical" evidence="25">
    <location>
        <begin position="100"/>
        <end position="118"/>
    </location>
</feature>
<keyword evidence="22 24" id="KW-0472">Membrane</keyword>
<keyword evidence="16" id="KW-1278">Translocase</keyword>
<feature type="transmembrane region" description="Helical" evidence="25">
    <location>
        <begin position="412"/>
        <end position="430"/>
    </location>
</feature>
<evidence type="ECO:0000256" key="16">
    <source>
        <dbReference type="ARBA" id="ARBA00022967"/>
    </source>
</evidence>
<feature type="domain" description="Cytochrome oxidase subunit I profile" evidence="26">
    <location>
        <begin position="1"/>
        <end position="512"/>
    </location>
</feature>
<comment type="cofactor">
    <cofactor evidence="2">
        <name>heme</name>
        <dbReference type="ChEBI" id="CHEBI:30413"/>
    </cofactor>
</comment>
<feature type="transmembrane region" description="Helical" evidence="25">
    <location>
        <begin position="267"/>
        <end position="291"/>
    </location>
</feature>
<evidence type="ECO:0000256" key="24">
    <source>
        <dbReference type="RuleBase" id="RU000369"/>
    </source>
</evidence>
<evidence type="ECO:0000256" key="5">
    <source>
        <dbReference type="ARBA" id="ARBA00009578"/>
    </source>
</evidence>
<dbReference type="FunFam" id="1.20.210.10:FF:000001">
    <property type="entry name" value="Cytochrome c oxidase subunit 1"/>
    <property type="match status" value="1"/>
</dbReference>
<feature type="transmembrane region" description="Helical" evidence="25">
    <location>
        <begin position="18"/>
        <end position="37"/>
    </location>
</feature>
<gene>
    <name evidence="27" type="primary">COX1</name>
</gene>
<keyword evidence="21 24" id="KW-0496">Mitochondrion</keyword>
<feature type="transmembrane region" description="Helical" evidence="25">
    <location>
        <begin position="57"/>
        <end position="79"/>
    </location>
</feature>
<evidence type="ECO:0000256" key="3">
    <source>
        <dbReference type="ARBA" id="ARBA00004448"/>
    </source>
</evidence>
<keyword evidence="12 24" id="KW-0812">Transmembrane</keyword>
<dbReference type="PANTHER" id="PTHR10422:SF18">
    <property type="entry name" value="CYTOCHROME C OXIDASE SUBUNIT 1"/>
    <property type="match status" value="1"/>
</dbReference>
<evidence type="ECO:0000259" key="26">
    <source>
        <dbReference type="PROSITE" id="PS50855"/>
    </source>
</evidence>
<feature type="transmembrane region" description="Helical" evidence="25">
    <location>
        <begin position="379"/>
        <end position="400"/>
    </location>
</feature>
<dbReference type="Pfam" id="PF00115">
    <property type="entry name" value="COX1"/>
    <property type="match status" value="1"/>
</dbReference>
<evidence type="ECO:0000256" key="13">
    <source>
        <dbReference type="ARBA" id="ARBA00022723"/>
    </source>
</evidence>
<evidence type="ECO:0000256" key="21">
    <source>
        <dbReference type="ARBA" id="ARBA00023128"/>
    </source>
</evidence>
<evidence type="ECO:0000256" key="23">
    <source>
        <dbReference type="ARBA" id="ARBA00049512"/>
    </source>
</evidence>
<feature type="transmembrane region" description="Helical" evidence="25">
    <location>
        <begin position="230"/>
        <end position="255"/>
    </location>
</feature>
<evidence type="ECO:0000256" key="15">
    <source>
        <dbReference type="ARBA" id="ARBA00022842"/>
    </source>
</evidence>
<dbReference type="SUPFAM" id="SSF81442">
    <property type="entry name" value="Cytochrome c oxidase subunit I-like"/>
    <property type="match status" value="1"/>
</dbReference>
<evidence type="ECO:0000256" key="1">
    <source>
        <dbReference type="ARBA" id="ARBA00001935"/>
    </source>
</evidence>
<evidence type="ECO:0000256" key="25">
    <source>
        <dbReference type="SAM" id="Phobius"/>
    </source>
</evidence>
<keyword evidence="18 25" id="KW-1133">Transmembrane helix</keyword>
<protein>
    <recommendedName>
        <fullName evidence="8 24">Cytochrome c oxidase subunit 1</fullName>
        <ecNumber evidence="7 24">7.1.1.9</ecNumber>
    </recommendedName>
</protein>
<dbReference type="EC" id="7.1.1.9" evidence="7 24"/>
<dbReference type="GO" id="GO:0006123">
    <property type="term" value="P:mitochondrial electron transport, cytochrome c to oxygen"/>
    <property type="evidence" value="ECO:0007669"/>
    <property type="project" value="TreeGrafter"/>
</dbReference>
<comment type="similarity">
    <text evidence="5 24">Belongs to the heme-copper respiratory oxidase family.</text>
</comment>
<dbReference type="PROSITE" id="PS00077">
    <property type="entry name" value="COX1_CUB"/>
    <property type="match status" value="1"/>
</dbReference>
<dbReference type="UniPathway" id="UPA00705"/>
<geneLocation type="mitochondrion" evidence="27"/>
<comment type="catalytic activity">
    <reaction evidence="23">
        <text>4 Fe(II)-[cytochrome c] + O2 + 8 H(+)(in) = 4 Fe(III)-[cytochrome c] + 2 H2O + 4 H(+)(out)</text>
        <dbReference type="Rhea" id="RHEA:11436"/>
        <dbReference type="Rhea" id="RHEA-COMP:10350"/>
        <dbReference type="Rhea" id="RHEA-COMP:14399"/>
        <dbReference type="ChEBI" id="CHEBI:15377"/>
        <dbReference type="ChEBI" id="CHEBI:15378"/>
        <dbReference type="ChEBI" id="CHEBI:15379"/>
        <dbReference type="ChEBI" id="CHEBI:29033"/>
        <dbReference type="ChEBI" id="CHEBI:29034"/>
        <dbReference type="EC" id="7.1.1.9"/>
    </reaction>
    <physiologicalReaction direction="left-to-right" evidence="23">
        <dbReference type="Rhea" id="RHEA:11437"/>
    </physiologicalReaction>
</comment>
<keyword evidence="11 24" id="KW-0679">Respiratory chain</keyword>
<evidence type="ECO:0000256" key="7">
    <source>
        <dbReference type="ARBA" id="ARBA00012949"/>
    </source>
</evidence>